<dbReference type="Pfam" id="PF00486">
    <property type="entry name" value="Trans_reg_C"/>
    <property type="match status" value="1"/>
</dbReference>
<evidence type="ECO:0000256" key="2">
    <source>
        <dbReference type="ARBA" id="ARBA00023125"/>
    </source>
</evidence>
<evidence type="ECO:0000313" key="7">
    <source>
        <dbReference type="Proteomes" id="UP000569092"/>
    </source>
</evidence>
<dbReference type="SMART" id="SM00862">
    <property type="entry name" value="Trans_reg_C"/>
    <property type="match status" value="1"/>
</dbReference>
<proteinExistence type="inferred from homology"/>
<gene>
    <name evidence="6" type="ORF">HDF10_003896</name>
</gene>
<evidence type="ECO:0000313" key="6">
    <source>
        <dbReference type="EMBL" id="MBB5345895.1"/>
    </source>
</evidence>
<dbReference type="PANTHER" id="PTHR36842:SF1">
    <property type="entry name" value="PROTEIN TOLB"/>
    <property type="match status" value="1"/>
</dbReference>
<dbReference type="InterPro" id="IPR011042">
    <property type="entry name" value="6-blade_b-propeller_TolB-like"/>
</dbReference>
<dbReference type="GO" id="GO:0006355">
    <property type="term" value="P:regulation of DNA-templated transcription"/>
    <property type="evidence" value="ECO:0007669"/>
    <property type="project" value="InterPro"/>
</dbReference>
<name>A0A7W8JB25_9BACT</name>
<keyword evidence="4" id="KW-0472">Membrane</keyword>
<dbReference type="InterPro" id="IPR016032">
    <property type="entry name" value="Sig_transdc_resp-reg_C-effctor"/>
</dbReference>
<dbReference type="GO" id="GO:0003677">
    <property type="term" value="F:DNA binding"/>
    <property type="evidence" value="ECO:0007669"/>
    <property type="project" value="UniProtKB-UniRule"/>
</dbReference>
<feature type="transmembrane region" description="Helical" evidence="4">
    <location>
        <begin position="140"/>
        <end position="159"/>
    </location>
</feature>
<comment type="similarity">
    <text evidence="1">Belongs to the TolB family.</text>
</comment>
<protein>
    <submittedName>
        <fullName evidence="6">Tol biopolymer transport system component/DNA-binding winged helix-turn-helix (WHTH) protein</fullName>
    </submittedName>
</protein>
<sequence>MADRAEVSGSIRFAPFELVLEPEELRRNGIRVKVSGQALQVLIVLASEPGRLVTREHLHKVLWPATSFGDFEHGLNAAVNRLREILGDSAVNPKYIETIPRQGYRFIAATNVEAEQVTSLPHIASSEPPRPPAKQPLRRWWIALGVAACILIGLAGLRLKTRFEEASRLSRIQRLSVVPLTSLPGNVISPAFSPDGSEVAFGWDGETNGAGYDLYVKAIGSENPLRITRHPSEKLSIAWSPDGSDIAISRVSKEGASGIFLVPPTGGPERKIYSRSTTYWYGNELSWSSDGKYLAFTDHPETSYQSIILYLLSMSTLKATPVKTDCKFAVAPSFAPKGELLAWVCMDQLGSESLRLLNLADGRTTELLKGHDMIGGITWARGGDSILYSSSLIGGGLWEVVLAHPERAQRLPIGHDVSDVTVSSSGHRLVYLQSSTNTNIWQLDLQGSPAQAHKLIVSSAEQESASISPDGKRITFESNRSGALEIWVCDSDGSNVLQLTSFRVISTGSPRWSPDGGLIAFDSRFGGESNLYTVDPAGGVPVKLDIDVPDKSQPSWSPDGKWIYFTQGEDFGEPSVWRAPSRGGRAVQVASAPAAVPFASSDDRYVYFFRKKRLWRMMPDGASPEEVKGMPELSFQGTEWFPTKAGIYFMSHESGKTTIELYDTRTQKIRTVFTLEKAPPYWIGAMPVSPDGTWMLFPQVDGHSSNLMMVENMQ</sequence>
<dbReference type="SUPFAM" id="SSF63829">
    <property type="entry name" value="Calcium-dependent phosphotriesterase"/>
    <property type="match status" value="1"/>
</dbReference>
<dbReference type="InterPro" id="IPR011659">
    <property type="entry name" value="WD40"/>
</dbReference>
<dbReference type="AlphaFoldDB" id="A0A7W8JB25"/>
<feature type="domain" description="OmpR/PhoB-type" evidence="5">
    <location>
        <begin position="8"/>
        <end position="108"/>
    </location>
</feature>
<dbReference type="PROSITE" id="PS51755">
    <property type="entry name" value="OMPR_PHOB"/>
    <property type="match status" value="1"/>
</dbReference>
<dbReference type="Gene3D" id="1.10.10.10">
    <property type="entry name" value="Winged helix-like DNA-binding domain superfamily/Winged helix DNA-binding domain"/>
    <property type="match status" value="1"/>
</dbReference>
<dbReference type="Gene3D" id="2.120.10.30">
    <property type="entry name" value="TolB, C-terminal domain"/>
    <property type="match status" value="3"/>
</dbReference>
<dbReference type="InterPro" id="IPR001867">
    <property type="entry name" value="OmpR/PhoB-type_DNA-bd"/>
</dbReference>
<feature type="DNA-binding region" description="OmpR/PhoB-type" evidence="3">
    <location>
        <begin position="8"/>
        <end position="108"/>
    </location>
</feature>
<keyword evidence="2 3" id="KW-0238">DNA-binding</keyword>
<accession>A0A7W8JB25</accession>
<dbReference type="SUPFAM" id="SSF46894">
    <property type="entry name" value="C-terminal effector domain of the bipartite response regulators"/>
    <property type="match status" value="1"/>
</dbReference>
<dbReference type="CDD" id="cd00383">
    <property type="entry name" value="trans_reg_C"/>
    <property type="match status" value="1"/>
</dbReference>
<dbReference type="GO" id="GO:0000160">
    <property type="term" value="P:phosphorelay signal transduction system"/>
    <property type="evidence" value="ECO:0007669"/>
    <property type="project" value="InterPro"/>
</dbReference>
<dbReference type="SUPFAM" id="SSF69304">
    <property type="entry name" value="Tricorn protease N-terminal domain"/>
    <property type="match status" value="1"/>
</dbReference>
<evidence type="ECO:0000259" key="5">
    <source>
        <dbReference type="PROSITE" id="PS51755"/>
    </source>
</evidence>
<evidence type="ECO:0000256" key="4">
    <source>
        <dbReference type="SAM" id="Phobius"/>
    </source>
</evidence>
<dbReference type="InterPro" id="IPR036388">
    <property type="entry name" value="WH-like_DNA-bd_sf"/>
</dbReference>
<dbReference type="PANTHER" id="PTHR36842">
    <property type="entry name" value="PROTEIN TOLB HOMOLOG"/>
    <property type="match status" value="1"/>
</dbReference>
<dbReference type="SUPFAM" id="SSF82171">
    <property type="entry name" value="DPP6 N-terminal domain-like"/>
    <property type="match status" value="1"/>
</dbReference>
<organism evidence="6 7">
    <name type="scientific">Tunturiibacter lichenicola</name>
    <dbReference type="NCBI Taxonomy" id="2051959"/>
    <lineage>
        <taxon>Bacteria</taxon>
        <taxon>Pseudomonadati</taxon>
        <taxon>Acidobacteriota</taxon>
        <taxon>Terriglobia</taxon>
        <taxon>Terriglobales</taxon>
        <taxon>Acidobacteriaceae</taxon>
        <taxon>Tunturiibacter</taxon>
    </lineage>
</organism>
<keyword evidence="4" id="KW-1133">Transmembrane helix</keyword>
<dbReference type="Pfam" id="PF07676">
    <property type="entry name" value="PD40"/>
    <property type="match status" value="6"/>
</dbReference>
<dbReference type="EMBL" id="JACHDZ010000007">
    <property type="protein sequence ID" value="MBB5345895.1"/>
    <property type="molecule type" value="Genomic_DNA"/>
</dbReference>
<evidence type="ECO:0000256" key="1">
    <source>
        <dbReference type="ARBA" id="ARBA00009820"/>
    </source>
</evidence>
<reference evidence="6 7" key="1">
    <citation type="submission" date="2020-08" db="EMBL/GenBank/DDBJ databases">
        <title>Genomic Encyclopedia of Type Strains, Phase IV (KMG-V): Genome sequencing to study the core and pangenomes of soil and plant-associated prokaryotes.</title>
        <authorList>
            <person name="Whitman W."/>
        </authorList>
    </citation>
    <scope>NUCLEOTIDE SEQUENCE [LARGE SCALE GENOMIC DNA]</scope>
    <source>
        <strain evidence="6 7">M8US30</strain>
    </source>
</reference>
<evidence type="ECO:0000256" key="3">
    <source>
        <dbReference type="PROSITE-ProRule" id="PRU01091"/>
    </source>
</evidence>
<dbReference type="Proteomes" id="UP000569092">
    <property type="component" value="Unassembled WGS sequence"/>
</dbReference>
<keyword evidence="4" id="KW-0812">Transmembrane</keyword>
<comment type="caution">
    <text evidence="6">The sequence shown here is derived from an EMBL/GenBank/DDBJ whole genome shotgun (WGS) entry which is preliminary data.</text>
</comment>